<accession>A0A9W6RSN3</accession>
<dbReference type="GO" id="GO:0003700">
    <property type="term" value="F:DNA-binding transcription factor activity"/>
    <property type="evidence" value="ECO:0007669"/>
    <property type="project" value="InterPro"/>
</dbReference>
<dbReference type="InterPro" id="IPR000835">
    <property type="entry name" value="HTH_MarR-typ"/>
</dbReference>
<evidence type="ECO:0000256" key="3">
    <source>
        <dbReference type="ARBA" id="ARBA00023163"/>
    </source>
</evidence>
<proteinExistence type="predicted"/>
<keyword evidence="1" id="KW-0805">Transcription regulation</keyword>
<dbReference type="PRINTS" id="PR00598">
    <property type="entry name" value="HTHMARR"/>
</dbReference>
<dbReference type="RefSeq" id="WP_285634786.1">
    <property type="nucleotide sequence ID" value="NZ_BSTJ01000017.1"/>
</dbReference>
<name>A0A9W6RSN3_9ACTN</name>
<dbReference type="Gene3D" id="1.10.10.10">
    <property type="entry name" value="Winged helix-like DNA-binding domain superfamily/Winged helix DNA-binding domain"/>
    <property type="match status" value="1"/>
</dbReference>
<dbReference type="GO" id="GO:0006950">
    <property type="term" value="P:response to stress"/>
    <property type="evidence" value="ECO:0007669"/>
    <property type="project" value="TreeGrafter"/>
</dbReference>
<dbReference type="InterPro" id="IPR023187">
    <property type="entry name" value="Tscrpt_reg_MarR-type_CS"/>
</dbReference>
<evidence type="ECO:0000256" key="2">
    <source>
        <dbReference type="ARBA" id="ARBA00023125"/>
    </source>
</evidence>
<evidence type="ECO:0000259" key="5">
    <source>
        <dbReference type="PROSITE" id="PS50995"/>
    </source>
</evidence>
<feature type="chain" id="PRO_5040884802" evidence="4">
    <location>
        <begin position="23"/>
        <end position="159"/>
    </location>
</feature>
<evidence type="ECO:0000256" key="4">
    <source>
        <dbReference type="SAM" id="SignalP"/>
    </source>
</evidence>
<dbReference type="PROSITE" id="PS01117">
    <property type="entry name" value="HTH_MARR_1"/>
    <property type="match status" value="1"/>
</dbReference>
<dbReference type="PANTHER" id="PTHR33164">
    <property type="entry name" value="TRANSCRIPTIONAL REGULATOR, MARR FAMILY"/>
    <property type="match status" value="1"/>
</dbReference>
<gene>
    <name evidence="6" type="ORF">Airi01_092650</name>
</gene>
<keyword evidence="2" id="KW-0238">DNA-binding</keyword>
<comment type="caution">
    <text evidence="6">The sequence shown here is derived from an EMBL/GenBank/DDBJ whole genome shotgun (WGS) entry which is preliminary data.</text>
</comment>
<dbReference type="InterPro" id="IPR036390">
    <property type="entry name" value="WH_DNA-bd_sf"/>
</dbReference>
<evidence type="ECO:0000256" key="1">
    <source>
        <dbReference type="ARBA" id="ARBA00023015"/>
    </source>
</evidence>
<dbReference type="SUPFAM" id="SSF46785">
    <property type="entry name" value="Winged helix' DNA-binding domain"/>
    <property type="match status" value="1"/>
</dbReference>
<sequence>MPRTGADLALLLLAGFRSFADAATAELARRGYPGHRPLHDFAMHAMLSGADNAAELGRRLSISKQAAAKIINVLEERGYVAREPDPADGRRKRLRITPRGSDLLREGEEVFEGLRRQWEQRIGTDQLKELEERLTELVGAAPMRFDTLGWMAEGSDGRS</sequence>
<dbReference type="InterPro" id="IPR039422">
    <property type="entry name" value="MarR/SlyA-like"/>
</dbReference>
<reference evidence="6" key="1">
    <citation type="submission" date="2023-03" db="EMBL/GenBank/DDBJ databases">
        <title>Actinoallomurus iriomotensis NBRC 103681.</title>
        <authorList>
            <person name="Ichikawa N."/>
            <person name="Sato H."/>
            <person name="Tonouchi N."/>
        </authorList>
    </citation>
    <scope>NUCLEOTIDE SEQUENCE</scope>
    <source>
        <strain evidence="6">NBRC 103681</strain>
    </source>
</reference>
<dbReference type="EMBL" id="BSTJ01000017">
    <property type="protein sequence ID" value="GLY80998.1"/>
    <property type="molecule type" value="Genomic_DNA"/>
</dbReference>
<keyword evidence="3" id="KW-0804">Transcription</keyword>
<dbReference type="GO" id="GO:0003677">
    <property type="term" value="F:DNA binding"/>
    <property type="evidence" value="ECO:0007669"/>
    <property type="project" value="UniProtKB-KW"/>
</dbReference>
<dbReference type="AlphaFoldDB" id="A0A9W6RSN3"/>
<dbReference type="Pfam" id="PF12802">
    <property type="entry name" value="MarR_2"/>
    <property type="match status" value="1"/>
</dbReference>
<evidence type="ECO:0000313" key="6">
    <source>
        <dbReference type="EMBL" id="GLY80998.1"/>
    </source>
</evidence>
<protein>
    <submittedName>
        <fullName evidence="6">MarR family transcriptional regulator</fullName>
    </submittedName>
</protein>
<dbReference type="PANTHER" id="PTHR33164:SF43">
    <property type="entry name" value="HTH-TYPE TRANSCRIPTIONAL REPRESSOR YETL"/>
    <property type="match status" value="1"/>
</dbReference>
<evidence type="ECO:0000313" key="7">
    <source>
        <dbReference type="Proteomes" id="UP001165135"/>
    </source>
</evidence>
<feature type="signal peptide" evidence="4">
    <location>
        <begin position="1"/>
        <end position="22"/>
    </location>
</feature>
<keyword evidence="4" id="KW-0732">Signal</keyword>
<dbReference type="PROSITE" id="PS50995">
    <property type="entry name" value="HTH_MARR_2"/>
    <property type="match status" value="1"/>
</dbReference>
<dbReference type="Proteomes" id="UP001165135">
    <property type="component" value="Unassembled WGS sequence"/>
</dbReference>
<organism evidence="6 7">
    <name type="scientific">Actinoallomurus iriomotensis</name>
    <dbReference type="NCBI Taxonomy" id="478107"/>
    <lineage>
        <taxon>Bacteria</taxon>
        <taxon>Bacillati</taxon>
        <taxon>Actinomycetota</taxon>
        <taxon>Actinomycetes</taxon>
        <taxon>Streptosporangiales</taxon>
        <taxon>Thermomonosporaceae</taxon>
        <taxon>Actinoallomurus</taxon>
    </lineage>
</organism>
<dbReference type="InterPro" id="IPR036388">
    <property type="entry name" value="WH-like_DNA-bd_sf"/>
</dbReference>
<feature type="domain" description="HTH marR-type" evidence="5">
    <location>
        <begin position="1"/>
        <end position="139"/>
    </location>
</feature>
<dbReference type="SMART" id="SM00347">
    <property type="entry name" value="HTH_MARR"/>
    <property type="match status" value="1"/>
</dbReference>